<protein>
    <recommendedName>
        <fullName evidence="2">Aldehyde oxidase/xanthine dehydrogenase a/b hammerhead domain-containing protein</fullName>
    </recommendedName>
</protein>
<reference evidence="3" key="1">
    <citation type="submission" date="2018-05" db="EMBL/GenBank/DDBJ databases">
        <authorList>
            <person name="Lanie J.A."/>
            <person name="Ng W.-L."/>
            <person name="Kazmierczak K.M."/>
            <person name="Andrzejewski T.M."/>
            <person name="Davidsen T.M."/>
            <person name="Wayne K.J."/>
            <person name="Tettelin H."/>
            <person name="Glass J.I."/>
            <person name="Rusch D."/>
            <person name="Podicherti R."/>
            <person name="Tsui H.-C.T."/>
            <person name="Winkler M.E."/>
        </authorList>
    </citation>
    <scope>NUCLEOTIDE SEQUENCE</scope>
</reference>
<dbReference type="InterPro" id="IPR008274">
    <property type="entry name" value="AldOxase/xan_DH_MoCoBD1"/>
</dbReference>
<evidence type="ECO:0000259" key="2">
    <source>
        <dbReference type="SMART" id="SM01008"/>
    </source>
</evidence>
<evidence type="ECO:0000256" key="1">
    <source>
        <dbReference type="SAM" id="MobiDB-lite"/>
    </source>
</evidence>
<dbReference type="InterPro" id="IPR016208">
    <property type="entry name" value="Ald_Oxase/xanthine_DH-like"/>
</dbReference>
<dbReference type="InterPro" id="IPR036856">
    <property type="entry name" value="Ald_Oxase/Xan_DH_a/b_sf"/>
</dbReference>
<name>A0A381ZB79_9ZZZZ</name>
<dbReference type="GO" id="GO:0005506">
    <property type="term" value="F:iron ion binding"/>
    <property type="evidence" value="ECO:0007669"/>
    <property type="project" value="InterPro"/>
</dbReference>
<dbReference type="PANTHER" id="PTHR11908">
    <property type="entry name" value="XANTHINE DEHYDROGENASE"/>
    <property type="match status" value="1"/>
</dbReference>
<dbReference type="AlphaFoldDB" id="A0A381ZB79"/>
<organism evidence="3">
    <name type="scientific">marine metagenome</name>
    <dbReference type="NCBI Taxonomy" id="408172"/>
    <lineage>
        <taxon>unclassified sequences</taxon>
        <taxon>metagenomes</taxon>
        <taxon>ecological metagenomes</taxon>
    </lineage>
</organism>
<dbReference type="SUPFAM" id="SSF56003">
    <property type="entry name" value="Molybdenum cofactor-binding domain"/>
    <property type="match status" value="1"/>
</dbReference>
<dbReference type="EMBL" id="UINC01020606">
    <property type="protein sequence ID" value="SVA86364.1"/>
    <property type="molecule type" value="Genomic_DNA"/>
</dbReference>
<gene>
    <name evidence="3" type="ORF">METZ01_LOCUS139218</name>
</gene>
<feature type="domain" description="Aldehyde oxidase/xanthine dehydrogenase a/b hammerhead" evidence="2">
    <location>
        <begin position="34"/>
        <end position="140"/>
    </location>
</feature>
<dbReference type="GO" id="GO:0016491">
    <property type="term" value="F:oxidoreductase activity"/>
    <property type="evidence" value="ECO:0007669"/>
    <property type="project" value="InterPro"/>
</dbReference>
<dbReference type="SUPFAM" id="SSF54665">
    <property type="entry name" value="CO dehydrogenase molybdoprotein N-domain-like"/>
    <property type="match status" value="1"/>
</dbReference>
<dbReference type="InterPro" id="IPR000674">
    <property type="entry name" value="Ald_Oxase/Xan_DH_a/b"/>
</dbReference>
<dbReference type="SMART" id="SM01008">
    <property type="entry name" value="Ald_Xan_dh_C"/>
    <property type="match status" value="1"/>
</dbReference>
<dbReference type="Gene3D" id="3.30.365.10">
    <property type="entry name" value="Aldehyde oxidase/xanthine dehydrogenase, molybdopterin binding domain"/>
    <property type="match status" value="3"/>
</dbReference>
<proteinExistence type="predicted"/>
<sequence length="419" mass="45312">MVPERQITPSAPPPGSHPMVGRSVPKIDSSEKAVGATKYVGDMQMVGMLHARILWAGSPHAIIRGIDTAKAKSMPGVRAVLIAADLPGVNRYGLAVQDQRVLADDKVRTAADPVALVAAETAEEAEEALSEIQLDLEPLRPILSIEDAMDPTAPAIHEGGNLFQHTQVRKGDIEQGIKESDVIVEGEYRTHLMDHMAMEPEAGLAYVDSFGVLNIQVATQYPFRDRRQIAPALNLPMNKVRVIQAPIGGGFGRKDDITAEIHVGLLAIKTGRPVRLVYTRGDSLIANTKRHPFLMKFRTGARSDGHITFVDGDIYGDTGAYLSLGPYVIKKAGIHAVGPYHVPNIRVDTYTCYTNNLTSGAMRGFGVQQGAVAHESQMDMLAERLKISPLDFRLINSLKPGLTSSTGQVMNDGCGIEET</sequence>
<accession>A0A381ZB79</accession>
<dbReference type="Pfam" id="PF01315">
    <property type="entry name" value="Ald_Xan_dh_C"/>
    <property type="match status" value="1"/>
</dbReference>
<evidence type="ECO:0000313" key="3">
    <source>
        <dbReference type="EMBL" id="SVA86364.1"/>
    </source>
</evidence>
<dbReference type="PANTHER" id="PTHR11908:SF157">
    <property type="entry name" value="XANTHINE DEHYDROGENASE SUBUNIT D-RELATED"/>
    <property type="match status" value="1"/>
</dbReference>
<feature type="non-terminal residue" evidence="3">
    <location>
        <position position="419"/>
    </location>
</feature>
<dbReference type="InterPro" id="IPR037165">
    <property type="entry name" value="AldOxase/xan_DH_Mopterin-bd_sf"/>
</dbReference>
<dbReference type="Pfam" id="PF02738">
    <property type="entry name" value="MoCoBD_1"/>
    <property type="match status" value="1"/>
</dbReference>
<feature type="region of interest" description="Disordered" evidence="1">
    <location>
        <begin position="1"/>
        <end position="26"/>
    </location>
</feature>
<dbReference type="Gene3D" id="3.90.1170.50">
    <property type="entry name" value="Aldehyde oxidase/xanthine dehydrogenase, a/b hammerhead"/>
    <property type="match status" value="1"/>
</dbReference>